<dbReference type="AlphaFoldDB" id="A0A5N6WNT5"/>
<evidence type="ECO:0000256" key="1">
    <source>
        <dbReference type="SAM" id="SignalP"/>
    </source>
</evidence>
<sequence length="61" mass="6869">MISSLSVLCLSLLAALLAATISARSHWMNWTLVLPFPREPPIRRCHSSCARIYLSWLRAST</sequence>
<keyword evidence="1" id="KW-0732">Signal</keyword>
<keyword evidence="3" id="KW-1185">Reference proteome</keyword>
<feature type="chain" id="PRO_5024883691" evidence="1">
    <location>
        <begin position="24"/>
        <end position="61"/>
    </location>
</feature>
<protein>
    <submittedName>
        <fullName evidence="2">Uncharacterized protein</fullName>
    </submittedName>
</protein>
<evidence type="ECO:0000313" key="3">
    <source>
        <dbReference type="Proteomes" id="UP000325945"/>
    </source>
</evidence>
<dbReference type="EMBL" id="ML741879">
    <property type="protein sequence ID" value="KAE8321140.1"/>
    <property type="molecule type" value="Genomic_DNA"/>
</dbReference>
<gene>
    <name evidence="2" type="ORF">BDV39DRAFT_20326</name>
</gene>
<feature type="signal peptide" evidence="1">
    <location>
        <begin position="1"/>
        <end position="23"/>
    </location>
</feature>
<name>A0A5N6WNT5_9EURO</name>
<evidence type="ECO:0000313" key="2">
    <source>
        <dbReference type="EMBL" id="KAE8321140.1"/>
    </source>
</evidence>
<organism evidence="2 3">
    <name type="scientific">Aspergillus sergii</name>
    <dbReference type="NCBI Taxonomy" id="1034303"/>
    <lineage>
        <taxon>Eukaryota</taxon>
        <taxon>Fungi</taxon>
        <taxon>Dikarya</taxon>
        <taxon>Ascomycota</taxon>
        <taxon>Pezizomycotina</taxon>
        <taxon>Eurotiomycetes</taxon>
        <taxon>Eurotiomycetidae</taxon>
        <taxon>Eurotiales</taxon>
        <taxon>Aspergillaceae</taxon>
        <taxon>Aspergillus</taxon>
        <taxon>Aspergillus subgen. Circumdati</taxon>
    </lineage>
</organism>
<proteinExistence type="predicted"/>
<dbReference type="Proteomes" id="UP000325945">
    <property type="component" value="Unassembled WGS sequence"/>
</dbReference>
<reference evidence="3" key="1">
    <citation type="submission" date="2019-04" db="EMBL/GenBank/DDBJ databases">
        <title>Friends and foes A comparative genomics studyof 23 Aspergillus species from section Flavi.</title>
        <authorList>
            <consortium name="DOE Joint Genome Institute"/>
            <person name="Kjaerbolling I."/>
            <person name="Vesth T."/>
            <person name="Frisvad J.C."/>
            <person name="Nybo J.L."/>
            <person name="Theobald S."/>
            <person name="Kildgaard S."/>
            <person name="Isbrandt T."/>
            <person name="Kuo A."/>
            <person name="Sato A."/>
            <person name="Lyhne E.K."/>
            <person name="Kogle M.E."/>
            <person name="Wiebenga A."/>
            <person name="Kun R.S."/>
            <person name="Lubbers R.J."/>
            <person name="Makela M.R."/>
            <person name="Barry K."/>
            <person name="Chovatia M."/>
            <person name="Clum A."/>
            <person name="Daum C."/>
            <person name="Haridas S."/>
            <person name="He G."/>
            <person name="LaButti K."/>
            <person name="Lipzen A."/>
            <person name="Mondo S."/>
            <person name="Riley R."/>
            <person name="Salamov A."/>
            <person name="Simmons B.A."/>
            <person name="Magnuson J.K."/>
            <person name="Henrissat B."/>
            <person name="Mortensen U.H."/>
            <person name="Larsen T.O."/>
            <person name="Devries R.P."/>
            <person name="Grigoriev I.V."/>
            <person name="Machida M."/>
            <person name="Baker S.E."/>
            <person name="Andersen M.R."/>
        </authorList>
    </citation>
    <scope>NUCLEOTIDE SEQUENCE [LARGE SCALE GENOMIC DNA]</scope>
    <source>
        <strain evidence="3">CBS 130017</strain>
    </source>
</reference>
<accession>A0A5N6WNT5</accession>